<dbReference type="OrthoDB" id="9781757at2"/>
<reference evidence="4" key="1">
    <citation type="journal article" date="2017" name="J. Biotechnol.">
        <title>Complete genome sequence of Novosphingobium resinovorum SA1, a versatile xenobiotic-degrading bacterium capable of utilizing sulfanilic acid.</title>
        <authorList>
            <person name="Hegedus B."/>
            <person name="Kos P.B."/>
            <person name="Balint B."/>
            <person name="Maroti G."/>
            <person name="Gan H.M."/>
            <person name="Perei K."/>
            <person name="Rakhely G."/>
        </authorList>
    </citation>
    <scope>NUCLEOTIDE SEQUENCE [LARGE SCALE GENOMIC DNA]</scope>
    <source>
        <strain evidence="4">SA1</strain>
    </source>
</reference>
<evidence type="ECO:0000313" key="3">
    <source>
        <dbReference type="EMBL" id="AOR80565.1"/>
    </source>
</evidence>
<dbReference type="SUPFAM" id="SSF52096">
    <property type="entry name" value="ClpP/crotonase"/>
    <property type="match status" value="1"/>
</dbReference>
<dbReference type="PANTHER" id="PTHR11941">
    <property type="entry name" value="ENOYL-COA HYDRATASE-RELATED"/>
    <property type="match status" value="1"/>
</dbReference>
<dbReference type="GO" id="GO:0016829">
    <property type="term" value="F:lyase activity"/>
    <property type="evidence" value="ECO:0007669"/>
    <property type="project" value="UniProtKB-KW"/>
</dbReference>
<keyword evidence="4" id="KW-1185">Reference proteome</keyword>
<evidence type="ECO:0000256" key="2">
    <source>
        <dbReference type="ARBA" id="ARBA00023239"/>
    </source>
</evidence>
<geneLocation type="plasmid" evidence="3 4">
    <name>pSA2</name>
</geneLocation>
<dbReference type="Gene3D" id="1.10.12.10">
    <property type="entry name" value="Lyase 2-enoyl-coa Hydratase, Chain A, domain 2"/>
    <property type="match status" value="1"/>
</dbReference>
<keyword evidence="2" id="KW-0456">Lyase</keyword>
<dbReference type="Gene3D" id="3.90.226.10">
    <property type="entry name" value="2-enoyl-CoA Hydratase, Chain A, domain 1"/>
    <property type="match status" value="1"/>
</dbReference>
<dbReference type="InterPro" id="IPR029045">
    <property type="entry name" value="ClpP/crotonase-like_dom_sf"/>
</dbReference>
<dbReference type="CDD" id="cd06558">
    <property type="entry name" value="crotonase-like"/>
    <property type="match status" value="1"/>
</dbReference>
<organism evidence="3 4">
    <name type="scientific">Novosphingobium resinovorum</name>
    <dbReference type="NCBI Taxonomy" id="158500"/>
    <lineage>
        <taxon>Bacteria</taxon>
        <taxon>Pseudomonadati</taxon>
        <taxon>Pseudomonadota</taxon>
        <taxon>Alphaproteobacteria</taxon>
        <taxon>Sphingomonadales</taxon>
        <taxon>Sphingomonadaceae</taxon>
        <taxon>Novosphingobium</taxon>
    </lineage>
</organism>
<evidence type="ECO:0008006" key="5">
    <source>
        <dbReference type="Google" id="ProtNLM"/>
    </source>
</evidence>
<accession>A0A1D8AEQ3</accession>
<dbReference type="Pfam" id="PF00378">
    <property type="entry name" value="ECH_1"/>
    <property type="match status" value="1"/>
</dbReference>
<comment type="similarity">
    <text evidence="1">Belongs to the enoyl-CoA hydratase/isomerase family.</text>
</comment>
<keyword evidence="3" id="KW-0614">Plasmid</keyword>
<gene>
    <name evidence="3" type="ORF">BES08_27360</name>
</gene>
<evidence type="ECO:0000313" key="4">
    <source>
        <dbReference type="Proteomes" id="UP000094626"/>
    </source>
</evidence>
<name>A0A1D8AEQ3_9SPHN</name>
<dbReference type="InterPro" id="IPR001753">
    <property type="entry name" value="Enoyl-CoA_hydra/iso"/>
</dbReference>
<dbReference type="InterPro" id="IPR014748">
    <property type="entry name" value="Enoyl-CoA_hydra_C"/>
</dbReference>
<dbReference type="GO" id="GO:0006635">
    <property type="term" value="P:fatty acid beta-oxidation"/>
    <property type="evidence" value="ECO:0007669"/>
    <property type="project" value="TreeGrafter"/>
</dbReference>
<dbReference type="AlphaFoldDB" id="A0A1D8AEQ3"/>
<sequence length="261" mass="28120">MPEPIELEITGKVAQIRLNRPEALNALNFAMIEAMQAALDEAEARARVLVVSGNGRAFCSGADLSGGFTYPTEREEEQDCGAPLETHLNPLMARLRALRITWISALQGAAAGGGAALGLAGDMVLAAEDAQFIMAFARIGLVPDSGIFHMLVRTIGRVRANEMMLLGGRFGAGQALEWGLVNRVVPGERLMAEALELAQRIAEGPASLSAIRRLSWSALDEDFAAMLRAEREAQRDSGRTQDFGEGVRAFLEKRLPRFTGS</sequence>
<dbReference type="Proteomes" id="UP000094626">
    <property type="component" value="Plasmid pSA2"/>
</dbReference>
<evidence type="ECO:0000256" key="1">
    <source>
        <dbReference type="ARBA" id="ARBA00005254"/>
    </source>
</evidence>
<dbReference type="RefSeq" id="WP_069709952.1">
    <property type="nucleotide sequence ID" value="NZ_CP017077.1"/>
</dbReference>
<dbReference type="KEGG" id="nre:BES08_27360"/>
<protein>
    <recommendedName>
        <fullName evidence="5">Enoyl-CoA hydratase</fullName>
    </recommendedName>
</protein>
<dbReference type="EMBL" id="CP017077">
    <property type="protein sequence ID" value="AOR80565.1"/>
    <property type="molecule type" value="Genomic_DNA"/>
</dbReference>
<dbReference type="PANTHER" id="PTHR11941:SF133">
    <property type="entry name" value="1,2-EPOXYPHENYLACETYL-COA ISOMERASE"/>
    <property type="match status" value="1"/>
</dbReference>
<proteinExistence type="inferred from homology"/>